<evidence type="ECO:0000313" key="3">
    <source>
        <dbReference type="Proteomes" id="UP000017048"/>
    </source>
</evidence>
<keyword evidence="3" id="KW-1185">Reference proteome</keyword>
<evidence type="ECO:0000313" key="2">
    <source>
        <dbReference type="EMBL" id="GAD82367.1"/>
    </source>
</evidence>
<dbReference type="EMBL" id="BAFO02000008">
    <property type="protein sequence ID" value="GAD82367.1"/>
    <property type="molecule type" value="Genomic_DNA"/>
</dbReference>
<proteinExistence type="predicted"/>
<reference evidence="2 3" key="1">
    <citation type="journal article" date="2014" name="BMC Genomics">
        <title>Genome based analysis of type-I polyketide synthase and nonribosomal peptide synthetase gene clusters in seven strains of five representative Nocardia species.</title>
        <authorList>
            <person name="Komaki H."/>
            <person name="Ichikawa N."/>
            <person name="Hosoyama A."/>
            <person name="Takahashi-Nakaguchi A."/>
            <person name="Matsuzawa T."/>
            <person name="Suzuki K."/>
            <person name="Fujita N."/>
            <person name="Gonoi T."/>
        </authorList>
    </citation>
    <scope>NUCLEOTIDE SEQUENCE [LARGE SCALE GENOMIC DNA]</scope>
    <source>
        <strain evidence="2 3">NBRC 15531</strain>
    </source>
</reference>
<name>U5E3E0_NOCAS</name>
<dbReference type="Proteomes" id="UP000017048">
    <property type="component" value="Unassembled WGS sequence"/>
</dbReference>
<feature type="region of interest" description="Disordered" evidence="1">
    <location>
        <begin position="39"/>
        <end position="59"/>
    </location>
</feature>
<protein>
    <submittedName>
        <fullName evidence="2">Uncharacterized protein</fullName>
    </submittedName>
</protein>
<sequence>MVSRDLIAQWRQDITTADDAGDEATARRLRGELASALDGSADRSAATVGGDEAGRHTGTKDKDYDLIWFVETCLRSALRMEHFAHEADRAGDPEKAEFFRRAQHESRKGAEQGKVLLRRRLIGDAANTTPEPLTNP</sequence>
<evidence type="ECO:0000256" key="1">
    <source>
        <dbReference type="SAM" id="MobiDB-lite"/>
    </source>
</evidence>
<dbReference type="STRING" id="1824.SAMN05444423_105134"/>
<gene>
    <name evidence="2" type="ORF">NCAST_08_02410</name>
</gene>
<dbReference type="AlphaFoldDB" id="U5E3E0"/>
<accession>U5E3E0</accession>
<comment type="caution">
    <text evidence="2">The sequence shown here is derived from an EMBL/GenBank/DDBJ whole genome shotgun (WGS) entry which is preliminary data.</text>
</comment>
<organism evidence="2 3">
    <name type="scientific">Nocardia asteroides NBRC 15531</name>
    <dbReference type="NCBI Taxonomy" id="1110697"/>
    <lineage>
        <taxon>Bacteria</taxon>
        <taxon>Bacillati</taxon>
        <taxon>Actinomycetota</taxon>
        <taxon>Actinomycetes</taxon>
        <taxon>Mycobacteriales</taxon>
        <taxon>Nocardiaceae</taxon>
        <taxon>Nocardia</taxon>
    </lineage>
</organism>